<dbReference type="Proteomes" id="UP000887159">
    <property type="component" value="Unassembled WGS sequence"/>
</dbReference>
<accession>A0A8X7B828</accession>
<keyword evidence="3" id="KW-1185">Reference proteome</keyword>
<name>A0A8X7B828_TRICX</name>
<feature type="region of interest" description="Disordered" evidence="1">
    <location>
        <begin position="87"/>
        <end position="124"/>
    </location>
</feature>
<evidence type="ECO:0000313" key="2">
    <source>
        <dbReference type="EMBL" id="GFY22920.1"/>
    </source>
</evidence>
<proteinExistence type="predicted"/>
<protein>
    <submittedName>
        <fullName evidence="2">Uncharacterized protein</fullName>
    </submittedName>
</protein>
<organism evidence="2 3">
    <name type="scientific">Trichonephila clavipes</name>
    <name type="common">Golden silk orbweaver</name>
    <name type="synonym">Nephila clavipes</name>
    <dbReference type="NCBI Taxonomy" id="2585209"/>
    <lineage>
        <taxon>Eukaryota</taxon>
        <taxon>Metazoa</taxon>
        <taxon>Ecdysozoa</taxon>
        <taxon>Arthropoda</taxon>
        <taxon>Chelicerata</taxon>
        <taxon>Arachnida</taxon>
        <taxon>Araneae</taxon>
        <taxon>Araneomorphae</taxon>
        <taxon>Entelegynae</taxon>
        <taxon>Araneoidea</taxon>
        <taxon>Nephilidae</taxon>
        <taxon>Trichonephila</taxon>
    </lineage>
</organism>
<gene>
    <name evidence="2" type="ORF">TNCV_2181811</name>
</gene>
<evidence type="ECO:0000256" key="1">
    <source>
        <dbReference type="SAM" id="MobiDB-lite"/>
    </source>
</evidence>
<dbReference type="EMBL" id="BMAU01021361">
    <property type="protein sequence ID" value="GFY22920.1"/>
    <property type="molecule type" value="Genomic_DNA"/>
</dbReference>
<feature type="compositionally biased region" description="Basic and acidic residues" evidence="1">
    <location>
        <begin position="115"/>
        <end position="124"/>
    </location>
</feature>
<comment type="caution">
    <text evidence="2">The sequence shown here is derived from an EMBL/GenBank/DDBJ whole genome shotgun (WGS) entry which is preliminary data.</text>
</comment>
<sequence>MSSFLVLRGGDNRNRWRNGQVCPDVGQGIMAPWARRPGCVLACYAQIGRERPRDFCDLPIRRDEGRVVNTPLVFKRVLFQETKGKRRGAGLGCRKGKSPALDGEGMRGGPGFGTDGKRVLEKRA</sequence>
<dbReference type="AlphaFoldDB" id="A0A8X7B828"/>
<evidence type="ECO:0000313" key="3">
    <source>
        <dbReference type="Proteomes" id="UP000887159"/>
    </source>
</evidence>
<reference evidence="2" key="1">
    <citation type="submission" date="2020-08" db="EMBL/GenBank/DDBJ databases">
        <title>Multicomponent nature underlies the extraordinary mechanical properties of spider dragline silk.</title>
        <authorList>
            <person name="Kono N."/>
            <person name="Nakamura H."/>
            <person name="Mori M."/>
            <person name="Yoshida Y."/>
            <person name="Ohtoshi R."/>
            <person name="Malay A.D."/>
            <person name="Moran D.A.P."/>
            <person name="Tomita M."/>
            <person name="Numata K."/>
            <person name="Arakawa K."/>
        </authorList>
    </citation>
    <scope>NUCLEOTIDE SEQUENCE</scope>
</reference>